<evidence type="ECO:0000259" key="5">
    <source>
        <dbReference type="Pfam" id="PF18972"/>
    </source>
</evidence>
<accession>A0AAV5RLV6</accession>
<evidence type="ECO:0000256" key="1">
    <source>
        <dbReference type="ARBA" id="ARBA00022737"/>
    </source>
</evidence>
<evidence type="ECO:0000313" key="7">
    <source>
        <dbReference type="Proteomes" id="UP001362899"/>
    </source>
</evidence>
<feature type="coiled-coil region" evidence="4">
    <location>
        <begin position="169"/>
        <end position="209"/>
    </location>
</feature>
<reference evidence="6 7" key="1">
    <citation type="journal article" date="2023" name="Elife">
        <title>Identification of key yeast species and microbe-microbe interactions impacting larval growth of Drosophila in the wild.</title>
        <authorList>
            <person name="Mure A."/>
            <person name="Sugiura Y."/>
            <person name="Maeda R."/>
            <person name="Honda K."/>
            <person name="Sakurai N."/>
            <person name="Takahashi Y."/>
            <person name="Watada M."/>
            <person name="Katoh T."/>
            <person name="Gotoh A."/>
            <person name="Gotoh Y."/>
            <person name="Taniguchi I."/>
            <person name="Nakamura K."/>
            <person name="Hayashi T."/>
            <person name="Katayama T."/>
            <person name="Uemura T."/>
            <person name="Hattori Y."/>
        </authorList>
    </citation>
    <scope>NUCLEOTIDE SEQUENCE [LARGE SCALE GENOMIC DNA]</scope>
    <source>
        <strain evidence="6 7">SB-73</strain>
    </source>
</reference>
<gene>
    <name evidence="6" type="ORF">DASB73_025740</name>
</gene>
<dbReference type="SUPFAM" id="SSF48452">
    <property type="entry name" value="TPR-like"/>
    <property type="match status" value="1"/>
</dbReference>
<comment type="similarity">
    <text evidence="3">Belongs to the TTC4 family.</text>
</comment>
<dbReference type="GO" id="GO:0006457">
    <property type="term" value="P:protein folding"/>
    <property type="evidence" value="ECO:0007669"/>
    <property type="project" value="TreeGrafter"/>
</dbReference>
<proteinExistence type="inferred from homology"/>
<dbReference type="EMBL" id="BTGC01000008">
    <property type="protein sequence ID" value="GMM51611.1"/>
    <property type="molecule type" value="Genomic_DNA"/>
</dbReference>
<dbReference type="GO" id="GO:0005829">
    <property type="term" value="C:cytosol"/>
    <property type="evidence" value="ECO:0007669"/>
    <property type="project" value="TreeGrafter"/>
</dbReference>
<dbReference type="InterPro" id="IPR019734">
    <property type="entry name" value="TPR_rpt"/>
</dbReference>
<evidence type="ECO:0000313" key="6">
    <source>
        <dbReference type="EMBL" id="GMM51611.1"/>
    </source>
</evidence>
<evidence type="ECO:0000256" key="4">
    <source>
        <dbReference type="SAM" id="Coils"/>
    </source>
</evidence>
<organism evidence="6 7">
    <name type="scientific">Starmerella bacillaris</name>
    <name type="common">Yeast</name>
    <name type="synonym">Candida zemplinina</name>
    <dbReference type="NCBI Taxonomy" id="1247836"/>
    <lineage>
        <taxon>Eukaryota</taxon>
        <taxon>Fungi</taxon>
        <taxon>Dikarya</taxon>
        <taxon>Ascomycota</taxon>
        <taxon>Saccharomycotina</taxon>
        <taxon>Dipodascomycetes</taxon>
        <taxon>Dipodascales</taxon>
        <taxon>Trichomonascaceae</taxon>
        <taxon>Starmerella</taxon>
    </lineage>
</organism>
<dbReference type="AlphaFoldDB" id="A0AAV5RLV6"/>
<name>A0AAV5RLV6_STABA</name>
<keyword evidence="4" id="KW-0175">Coiled coil</keyword>
<protein>
    <submittedName>
        <fullName evidence="6">HSP70/90 family co-chaperone</fullName>
    </submittedName>
</protein>
<dbReference type="Proteomes" id="UP001362899">
    <property type="component" value="Unassembled WGS sequence"/>
</dbReference>
<evidence type="ECO:0000256" key="3">
    <source>
        <dbReference type="ARBA" id="ARBA00023602"/>
    </source>
</evidence>
<evidence type="ECO:0000256" key="2">
    <source>
        <dbReference type="ARBA" id="ARBA00022803"/>
    </source>
</evidence>
<sequence length="359" mass="40970">MVVDTSLPLRDIAEQYKNKNADEMLADLNQIPFFMTEFKEGDEENPQIEALRALAYDGEPDEIAENFKAQGNDCFKTKKFKDAIQFYTQALDQKCGKNDIDIACLGNRAQCNLELKNYRRCITDCSRVLDIDSSNIKAWFRSSKAFYLLDKMDECIACCDRGLQVDSENKQIKDLREDAIKRKHKLEELEAARIKKQELAAKKKAVLKEAADERQLEFRYSIQNQDNYKAVELKLEDSLDPKSTLHFPVLALYPLNMESDIMQDVDENVTIEDILVHLFSTPPAWANNDYSPENLDVFVQTSSGGLARAGVNTTLGRVFSAKGVVLIDNMARIYVVPKQSVKGWISQWDKQAQSKLVRE</sequence>
<dbReference type="GO" id="GO:0030544">
    <property type="term" value="F:Hsp70 protein binding"/>
    <property type="evidence" value="ECO:0007669"/>
    <property type="project" value="TreeGrafter"/>
</dbReference>
<dbReference type="SMART" id="SM00028">
    <property type="entry name" value="TPR"/>
    <property type="match status" value="3"/>
</dbReference>
<comment type="caution">
    <text evidence="6">The sequence shown here is derived from an EMBL/GenBank/DDBJ whole genome shotgun (WGS) entry which is preliminary data.</text>
</comment>
<dbReference type="PANTHER" id="PTHR46035">
    <property type="entry name" value="TETRATRICOPEPTIDE REPEAT PROTEIN 4"/>
    <property type="match status" value="1"/>
</dbReference>
<dbReference type="GO" id="GO:0051879">
    <property type="term" value="F:Hsp90 protein binding"/>
    <property type="evidence" value="ECO:0007669"/>
    <property type="project" value="InterPro"/>
</dbReference>
<keyword evidence="1" id="KW-0677">Repeat</keyword>
<dbReference type="GO" id="GO:0005634">
    <property type="term" value="C:nucleus"/>
    <property type="evidence" value="ECO:0007669"/>
    <property type="project" value="TreeGrafter"/>
</dbReference>
<dbReference type="Gene3D" id="1.25.40.10">
    <property type="entry name" value="Tetratricopeptide repeat domain"/>
    <property type="match status" value="1"/>
</dbReference>
<dbReference type="Pfam" id="PF18972">
    <property type="entry name" value="Wheel"/>
    <property type="match status" value="1"/>
</dbReference>
<keyword evidence="7" id="KW-1185">Reference proteome</keyword>
<dbReference type="InterPro" id="IPR044059">
    <property type="entry name" value="Csn1/TTC4_wheel"/>
</dbReference>
<dbReference type="InterPro" id="IPR011990">
    <property type="entry name" value="TPR-like_helical_dom_sf"/>
</dbReference>
<feature type="domain" description="Cns1/TTC4 wheel" evidence="5">
    <location>
        <begin position="238"/>
        <end position="348"/>
    </location>
</feature>
<dbReference type="PANTHER" id="PTHR46035:SF1">
    <property type="entry name" value="TETRATRICOPEPTIDE REPEAT PROTEIN 4"/>
    <property type="match status" value="1"/>
</dbReference>
<keyword evidence="2" id="KW-0802">TPR repeat</keyword>